<dbReference type="RefSeq" id="WP_132431418.1">
    <property type="nucleotide sequence ID" value="NZ_SMFZ01000002.1"/>
</dbReference>
<dbReference type="GO" id="GO:0046872">
    <property type="term" value="F:metal ion binding"/>
    <property type="evidence" value="ECO:0007669"/>
    <property type="project" value="InterPro"/>
</dbReference>
<dbReference type="InterPro" id="IPR017517">
    <property type="entry name" value="Maleyloyr_isom"/>
</dbReference>
<dbReference type="NCBIfam" id="TIGR03083">
    <property type="entry name" value="maleylpyruvate isomerase family mycothiol-dependent enzyme"/>
    <property type="match status" value="1"/>
</dbReference>
<feature type="domain" description="Mycothiol-dependent maleylpyruvate isomerase metal-binding" evidence="1">
    <location>
        <begin position="11"/>
        <end position="98"/>
    </location>
</feature>
<dbReference type="EMBL" id="SMFZ01000002">
    <property type="protein sequence ID" value="TCK22506.1"/>
    <property type="molecule type" value="Genomic_DNA"/>
</dbReference>
<dbReference type="Proteomes" id="UP000295560">
    <property type="component" value="Unassembled WGS sequence"/>
</dbReference>
<evidence type="ECO:0000313" key="3">
    <source>
        <dbReference type="Proteomes" id="UP000295560"/>
    </source>
</evidence>
<reference evidence="2 3" key="1">
    <citation type="submission" date="2019-03" db="EMBL/GenBank/DDBJ databases">
        <title>Sequencing the genomes of 1000 actinobacteria strains.</title>
        <authorList>
            <person name="Klenk H.-P."/>
        </authorList>
    </citation>
    <scope>NUCLEOTIDE SEQUENCE [LARGE SCALE GENOMIC DNA]</scope>
    <source>
        <strain evidence="2 3">DSM 44969</strain>
    </source>
</reference>
<dbReference type="AlphaFoldDB" id="A0A4V2PHY2"/>
<gene>
    <name evidence="2" type="ORF">EV378_6511</name>
</gene>
<proteinExistence type="predicted"/>
<evidence type="ECO:0000259" key="1">
    <source>
        <dbReference type="Pfam" id="PF11716"/>
    </source>
</evidence>
<protein>
    <submittedName>
        <fullName evidence="2">Uncharacterized protein (TIGR03083 family)</fullName>
    </submittedName>
</protein>
<dbReference type="OrthoDB" id="5178565at2"/>
<evidence type="ECO:0000313" key="2">
    <source>
        <dbReference type="EMBL" id="TCK22506.1"/>
    </source>
</evidence>
<dbReference type="SUPFAM" id="SSF109854">
    <property type="entry name" value="DinB/YfiT-like putative metalloenzymes"/>
    <property type="match status" value="1"/>
</dbReference>
<comment type="caution">
    <text evidence="2">The sequence shown here is derived from an EMBL/GenBank/DDBJ whole genome shotgun (WGS) entry which is preliminary data.</text>
</comment>
<dbReference type="Pfam" id="PF11716">
    <property type="entry name" value="MDMPI_N"/>
    <property type="match status" value="1"/>
</dbReference>
<accession>A0A4V2PHY2</accession>
<dbReference type="Gene3D" id="1.20.120.450">
    <property type="entry name" value="dinb family like domain"/>
    <property type="match status" value="1"/>
</dbReference>
<organism evidence="2 3">
    <name type="scientific">Pseudonocardia endophytica</name>
    <dbReference type="NCBI Taxonomy" id="401976"/>
    <lineage>
        <taxon>Bacteria</taxon>
        <taxon>Bacillati</taxon>
        <taxon>Actinomycetota</taxon>
        <taxon>Actinomycetes</taxon>
        <taxon>Pseudonocardiales</taxon>
        <taxon>Pseudonocardiaceae</taxon>
        <taxon>Pseudonocardia</taxon>
    </lineage>
</organism>
<dbReference type="InterPro" id="IPR024344">
    <property type="entry name" value="MDMPI_metal-binding"/>
</dbReference>
<keyword evidence="3" id="KW-1185">Reference proteome</keyword>
<dbReference type="InterPro" id="IPR034660">
    <property type="entry name" value="DinB/YfiT-like"/>
</dbReference>
<sequence>MTDQVFAAVERNRRAFAELVGGLSEEQLAMPSLCDGWDCRTVAGHVAAASSPAMGEFLGAVLRSRGNAHRANTLLATRMARRPRAELLTLLRERASNRATPPVVGPYGPLTDAFVHGADIAFPLGLPFEPDPADVRISLGFVTGGRAIGFVRRGWLDGLRLVADDAGFVHGDGAEIRGRGLDVLVAVCGRPAALERVDGPGVAVLRSRIGG</sequence>
<name>A0A4V2PHY2_PSEEN</name>